<dbReference type="OrthoDB" id="2119945at2759"/>
<dbReference type="PANTHER" id="PTHR34826">
    <property type="entry name" value="UPF0590 PROTEIN C409.17C"/>
    <property type="match status" value="1"/>
</dbReference>
<keyword evidence="4" id="KW-1185">Reference proteome</keyword>
<accession>A0A232LV60</accession>
<dbReference type="Proteomes" id="UP000243515">
    <property type="component" value="Unassembled WGS sequence"/>
</dbReference>
<organism evidence="3 4">
    <name type="scientific">Elaphomyces granulatus</name>
    <dbReference type="NCBI Taxonomy" id="519963"/>
    <lineage>
        <taxon>Eukaryota</taxon>
        <taxon>Fungi</taxon>
        <taxon>Dikarya</taxon>
        <taxon>Ascomycota</taxon>
        <taxon>Pezizomycotina</taxon>
        <taxon>Eurotiomycetes</taxon>
        <taxon>Eurotiomycetidae</taxon>
        <taxon>Eurotiales</taxon>
        <taxon>Elaphomycetaceae</taxon>
        <taxon>Elaphomyces</taxon>
    </lineage>
</organism>
<evidence type="ECO:0000313" key="4">
    <source>
        <dbReference type="Proteomes" id="UP000243515"/>
    </source>
</evidence>
<dbReference type="AlphaFoldDB" id="A0A232LV60"/>
<dbReference type="Pfam" id="PF08588">
    <property type="entry name" value="Duc1"/>
    <property type="match status" value="1"/>
</dbReference>
<gene>
    <name evidence="3" type="ORF">Egran_04202</name>
</gene>
<protein>
    <recommendedName>
        <fullName evidence="2">Domain of unknown function at the cortex 1 domain-containing protein</fullName>
    </recommendedName>
</protein>
<dbReference type="EMBL" id="NPHW01004357">
    <property type="protein sequence ID" value="OXV08035.1"/>
    <property type="molecule type" value="Genomic_DNA"/>
</dbReference>
<sequence length="323" mass="36904">MGVMGYGNNTNNTNNYRLKVTAGPDYDPSTHQVVPVNSDQTLRFENSHAIVNVCVRIQDYTGLPNDSPKTAASYFSHPLHQQDQYSISFALVPKHPVSGNDLVFGNDMDRPIRDRLPPGFSYALRIVKWWIDPALDGDPYADKPYLYSPGLATWNHFRIGDRVDRHQVREVRSLHSEVVEEGADGTGREVRNKLQIPDEFDLRKKHFLDEENRKKFVFEAGRVYLVDFGNPYLGFSDFSLRLPGFNLQVTKYIDEKNHVLRYTLKNRKTGDVYLVVIFTLLLNGTDEEISSRNQPGEDNHRSSETDLEKSGKSRGNRSLVVID</sequence>
<evidence type="ECO:0000256" key="1">
    <source>
        <dbReference type="SAM" id="MobiDB-lite"/>
    </source>
</evidence>
<evidence type="ECO:0000259" key="2">
    <source>
        <dbReference type="Pfam" id="PF08588"/>
    </source>
</evidence>
<dbReference type="PANTHER" id="PTHR34826:SF2">
    <property type="entry name" value="UPF0590 PROTEIN C409.17C"/>
    <property type="match status" value="1"/>
</dbReference>
<proteinExistence type="predicted"/>
<name>A0A232LV60_9EURO</name>
<feature type="domain" description="Domain of unknown function at the cortex 1" evidence="2">
    <location>
        <begin position="17"/>
        <end position="280"/>
    </location>
</feature>
<dbReference type="InterPro" id="IPR013897">
    <property type="entry name" value="Duc1"/>
</dbReference>
<comment type="caution">
    <text evidence="3">The sequence shown here is derived from an EMBL/GenBank/DDBJ whole genome shotgun (WGS) entry which is preliminary data.</text>
</comment>
<feature type="region of interest" description="Disordered" evidence="1">
    <location>
        <begin position="289"/>
        <end position="323"/>
    </location>
</feature>
<reference evidence="3 4" key="1">
    <citation type="journal article" date="2015" name="Environ. Microbiol.">
        <title>Metagenome sequence of Elaphomyces granulatus from sporocarp tissue reveals Ascomycota ectomycorrhizal fingerprints of genome expansion and a Proteobacteria-rich microbiome.</title>
        <authorList>
            <person name="Quandt C.A."/>
            <person name="Kohler A."/>
            <person name="Hesse C.N."/>
            <person name="Sharpton T.J."/>
            <person name="Martin F."/>
            <person name="Spatafora J.W."/>
        </authorList>
    </citation>
    <scope>NUCLEOTIDE SEQUENCE [LARGE SCALE GENOMIC DNA]</scope>
    <source>
        <strain evidence="3 4">OSC145934</strain>
    </source>
</reference>
<evidence type="ECO:0000313" key="3">
    <source>
        <dbReference type="EMBL" id="OXV08035.1"/>
    </source>
</evidence>
<feature type="compositionally biased region" description="Basic and acidic residues" evidence="1">
    <location>
        <begin position="295"/>
        <end position="311"/>
    </location>
</feature>